<evidence type="ECO:0000256" key="1">
    <source>
        <dbReference type="ARBA" id="ARBA00000085"/>
    </source>
</evidence>
<dbReference type="OrthoDB" id="9809348at2"/>
<dbReference type="InterPro" id="IPR036890">
    <property type="entry name" value="HATPase_C_sf"/>
</dbReference>
<organism evidence="15 16">
    <name type="scientific">Anaerocolumna aminovalerica</name>
    <dbReference type="NCBI Taxonomy" id="1527"/>
    <lineage>
        <taxon>Bacteria</taxon>
        <taxon>Bacillati</taxon>
        <taxon>Bacillota</taxon>
        <taxon>Clostridia</taxon>
        <taxon>Lachnospirales</taxon>
        <taxon>Lachnospiraceae</taxon>
        <taxon>Anaerocolumna</taxon>
    </lineage>
</organism>
<evidence type="ECO:0000256" key="6">
    <source>
        <dbReference type="ARBA" id="ARBA00022679"/>
    </source>
</evidence>
<dbReference type="SMART" id="SM00387">
    <property type="entry name" value="HATPase_c"/>
    <property type="match status" value="1"/>
</dbReference>
<dbReference type="Gene3D" id="6.10.340.10">
    <property type="match status" value="1"/>
</dbReference>
<dbReference type="PANTHER" id="PTHR34220:SF7">
    <property type="entry name" value="SENSOR HISTIDINE KINASE YPDA"/>
    <property type="match status" value="1"/>
</dbReference>
<feature type="domain" description="HAMP" evidence="14">
    <location>
        <begin position="336"/>
        <end position="389"/>
    </location>
</feature>
<dbReference type="EMBL" id="FOWD01000045">
    <property type="protein sequence ID" value="SFO60051.1"/>
    <property type="molecule type" value="Genomic_DNA"/>
</dbReference>
<evidence type="ECO:0000256" key="9">
    <source>
        <dbReference type="ARBA" id="ARBA00022989"/>
    </source>
</evidence>
<dbReference type="GO" id="GO:0000155">
    <property type="term" value="F:phosphorelay sensor kinase activity"/>
    <property type="evidence" value="ECO:0007669"/>
    <property type="project" value="InterPro"/>
</dbReference>
<evidence type="ECO:0000256" key="2">
    <source>
        <dbReference type="ARBA" id="ARBA00004651"/>
    </source>
</evidence>
<accession>A0A1I5IIX1</accession>
<dbReference type="AlphaFoldDB" id="A0A1I5IIX1"/>
<dbReference type="SUPFAM" id="SSF158472">
    <property type="entry name" value="HAMP domain-like"/>
    <property type="match status" value="1"/>
</dbReference>
<dbReference type="InterPro" id="IPR003660">
    <property type="entry name" value="HAMP_dom"/>
</dbReference>
<evidence type="ECO:0000259" key="13">
    <source>
        <dbReference type="PROSITE" id="PS50109"/>
    </source>
</evidence>
<protein>
    <recommendedName>
        <fullName evidence="3">histidine kinase</fullName>
        <ecNumber evidence="3">2.7.13.3</ecNumber>
    </recommendedName>
</protein>
<keyword evidence="6" id="KW-0808">Transferase</keyword>
<sequence>MEGIRTKMQGGITLIKASKFLKSIKIRTKVILLYISVLILSLLLTYGIFTIMSERQIEQEVGEAAMQTVSALKGNLDFIFENVNQFSDLIYFDKDVQSALSKINSSNINPHVQQTMQKSMVNMLLSGDYISGVFIFDTYNNYYNSYKSGPISVNKDIIKETYWYQKTKEAEGDVVFIHKSEDVLTFPTKKDKNYISLVREIYDVDTYDELATLLIIVDEETIQDYFEEVGKKYNSQFCIVDSNNNYIIRPNGYDKSMDEYIFQYSKDENGYRTLEADRNKMIVAMQELGIGDWKLIGTIPLNLNNISVSKAYRTWIVLIISLNLFFIFACSVALTNLIFKPLNRVQKHMKMVQGGKLIQMEVNEKHSDEINDLKKVFNQMVDAIDNLISEVKKEEQIIAKNELDIIQAQINPHFLYNTLDAVSALALIEDNENCLKMTQALGNFYRNSLNSGLDLVSIQDEMECIESYITILNMRYDNKINMTYDVEEDIKELKILKLILQPIVENAAHHGIRNKKGKGTISIKGYRDEDEVIFIVTDDGLGMSEDRIHEIVEGKIQKEKSGFGLYSSAQRISLYYGIEKPITITSELGNGTEITIRVKVI</sequence>
<evidence type="ECO:0000256" key="3">
    <source>
        <dbReference type="ARBA" id="ARBA00012438"/>
    </source>
</evidence>
<comment type="catalytic activity">
    <reaction evidence="1">
        <text>ATP + protein L-histidine = ADP + protein N-phospho-L-histidine.</text>
        <dbReference type="EC" id="2.7.13.3"/>
    </reaction>
</comment>
<dbReference type="Proteomes" id="UP000198806">
    <property type="component" value="Unassembled WGS sequence"/>
</dbReference>
<dbReference type="Pfam" id="PF02743">
    <property type="entry name" value="dCache_1"/>
    <property type="match status" value="1"/>
</dbReference>
<keyword evidence="9 12" id="KW-1133">Transmembrane helix</keyword>
<dbReference type="PROSITE" id="PS50109">
    <property type="entry name" value="HIS_KIN"/>
    <property type="match status" value="1"/>
</dbReference>
<keyword evidence="5" id="KW-0597">Phosphoprotein</keyword>
<evidence type="ECO:0000256" key="8">
    <source>
        <dbReference type="ARBA" id="ARBA00022777"/>
    </source>
</evidence>
<keyword evidence="8 15" id="KW-0418">Kinase</keyword>
<dbReference type="Pfam" id="PF06580">
    <property type="entry name" value="His_kinase"/>
    <property type="match status" value="1"/>
</dbReference>
<dbReference type="Gene3D" id="3.30.565.10">
    <property type="entry name" value="Histidine kinase-like ATPase, C-terminal domain"/>
    <property type="match status" value="1"/>
</dbReference>
<feature type="transmembrane region" description="Helical" evidence="12">
    <location>
        <begin position="30"/>
        <end position="49"/>
    </location>
</feature>
<proteinExistence type="predicted"/>
<dbReference type="InterPro" id="IPR033479">
    <property type="entry name" value="dCache_1"/>
</dbReference>
<dbReference type="InterPro" id="IPR010559">
    <property type="entry name" value="Sig_transdc_His_kin_internal"/>
</dbReference>
<dbReference type="SUPFAM" id="SSF55874">
    <property type="entry name" value="ATPase domain of HSP90 chaperone/DNA topoisomerase II/histidine kinase"/>
    <property type="match status" value="1"/>
</dbReference>
<dbReference type="PANTHER" id="PTHR34220">
    <property type="entry name" value="SENSOR HISTIDINE KINASE YPDA"/>
    <property type="match status" value="1"/>
</dbReference>
<evidence type="ECO:0000313" key="16">
    <source>
        <dbReference type="Proteomes" id="UP000198806"/>
    </source>
</evidence>
<name>A0A1I5IIX1_9FIRM</name>
<evidence type="ECO:0000256" key="7">
    <source>
        <dbReference type="ARBA" id="ARBA00022692"/>
    </source>
</evidence>
<dbReference type="Pfam" id="PF00672">
    <property type="entry name" value="HAMP"/>
    <property type="match status" value="1"/>
</dbReference>
<keyword evidence="16" id="KW-1185">Reference proteome</keyword>
<dbReference type="InterPro" id="IPR005467">
    <property type="entry name" value="His_kinase_dom"/>
</dbReference>
<feature type="transmembrane region" description="Helical" evidence="12">
    <location>
        <begin position="315"/>
        <end position="339"/>
    </location>
</feature>
<keyword evidence="4" id="KW-1003">Cell membrane</keyword>
<keyword evidence="7 12" id="KW-0812">Transmembrane</keyword>
<comment type="subcellular location">
    <subcellularLocation>
        <location evidence="2">Cell membrane</location>
        <topology evidence="2">Multi-pass membrane protein</topology>
    </subcellularLocation>
</comment>
<dbReference type="STRING" id="1527.SAMN04489757_14515"/>
<dbReference type="CDD" id="cd06225">
    <property type="entry name" value="HAMP"/>
    <property type="match status" value="1"/>
</dbReference>
<evidence type="ECO:0000313" key="15">
    <source>
        <dbReference type="EMBL" id="SFO60051.1"/>
    </source>
</evidence>
<keyword evidence="11 12" id="KW-0472">Membrane</keyword>
<dbReference type="Pfam" id="PF02518">
    <property type="entry name" value="HATPase_c"/>
    <property type="match status" value="1"/>
</dbReference>
<gene>
    <name evidence="15" type="ORF">SAMN04489757_14515</name>
</gene>
<reference evidence="15 16" key="1">
    <citation type="submission" date="2016-10" db="EMBL/GenBank/DDBJ databases">
        <authorList>
            <person name="de Groot N.N."/>
        </authorList>
    </citation>
    <scope>NUCLEOTIDE SEQUENCE [LARGE SCALE GENOMIC DNA]</scope>
    <source>
        <strain evidence="15 16">DSM 1283</strain>
    </source>
</reference>
<feature type="domain" description="Histidine kinase" evidence="13">
    <location>
        <begin position="496"/>
        <end position="601"/>
    </location>
</feature>
<dbReference type="InterPro" id="IPR050640">
    <property type="entry name" value="Bact_2-comp_sensor_kinase"/>
</dbReference>
<evidence type="ECO:0000256" key="4">
    <source>
        <dbReference type="ARBA" id="ARBA00022475"/>
    </source>
</evidence>
<dbReference type="InterPro" id="IPR003594">
    <property type="entry name" value="HATPase_dom"/>
</dbReference>
<evidence type="ECO:0000256" key="5">
    <source>
        <dbReference type="ARBA" id="ARBA00022553"/>
    </source>
</evidence>
<evidence type="ECO:0000256" key="12">
    <source>
        <dbReference type="SAM" id="Phobius"/>
    </source>
</evidence>
<dbReference type="PROSITE" id="PS50885">
    <property type="entry name" value="HAMP"/>
    <property type="match status" value="1"/>
</dbReference>
<dbReference type="EC" id="2.7.13.3" evidence="3"/>
<evidence type="ECO:0000256" key="10">
    <source>
        <dbReference type="ARBA" id="ARBA00023012"/>
    </source>
</evidence>
<dbReference type="GO" id="GO:0005886">
    <property type="term" value="C:plasma membrane"/>
    <property type="evidence" value="ECO:0007669"/>
    <property type="project" value="UniProtKB-SubCell"/>
</dbReference>
<keyword evidence="10" id="KW-0902">Two-component regulatory system</keyword>
<evidence type="ECO:0000256" key="11">
    <source>
        <dbReference type="ARBA" id="ARBA00023136"/>
    </source>
</evidence>
<evidence type="ECO:0000259" key="14">
    <source>
        <dbReference type="PROSITE" id="PS50885"/>
    </source>
</evidence>